<dbReference type="PANTHER" id="PTHR33744">
    <property type="entry name" value="CARBOHYDRATE DIACID REGULATOR"/>
    <property type="match status" value="1"/>
</dbReference>
<evidence type="ECO:0000256" key="1">
    <source>
        <dbReference type="ARBA" id="ARBA00006754"/>
    </source>
</evidence>
<dbReference type="Proteomes" id="UP000431744">
    <property type="component" value="Unassembled WGS sequence"/>
</dbReference>
<feature type="domain" description="CdaR GGDEF-like" evidence="3">
    <location>
        <begin position="139"/>
        <end position="250"/>
    </location>
</feature>
<evidence type="ECO:0008006" key="6">
    <source>
        <dbReference type="Google" id="ProtNLM"/>
    </source>
</evidence>
<reference evidence="4 5" key="1">
    <citation type="submission" date="2019-09" db="EMBL/GenBank/DDBJ databases">
        <title>Phylogeny of genus Pseudoclavibacter and closely related genus.</title>
        <authorList>
            <person name="Li Y."/>
        </authorList>
    </citation>
    <scope>NUCLEOTIDE SEQUENCE [LARGE SCALE GENOMIC DNA]</scope>
    <source>
        <strain evidence="4 5">EGI 60007</strain>
    </source>
</reference>
<organism evidence="4 5">
    <name type="scientific">Pseudoclavibacter endophyticus</name>
    <dbReference type="NCBI Taxonomy" id="1778590"/>
    <lineage>
        <taxon>Bacteria</taxon>
        <taxon>Bacillati</taxon>
        <taxon>Actinomycetota</taxon>
        <taxon>Actinomycetes</taxon>
        <taxon>Micrococcales</taxon>
        <taxon>Microbacteriaceae</taxon>
        <taxon>Pseudoclavibacter</taxon>
    </lineage>
</organism>
<evidence type="ECO:0000313" key="5">
    <source>
        <dbReference type="Proteomes" id="UP000431744"/>
    </source>
</evidence>
<dbReference type="Pfam" id="PF13556">
    <property type="entry name" value="HTH_30"/>
    <property type="match status" value="1"/>
</dbReference>
<dbReference type="InterPro" id="IPR025736">
    <property type="entry name" value="PucR_C-HTH_dom"/>
</dbReference>
<dbReference type="RefSeq" id="WP_158029429.1">
    <property type="nucleotide sequence ID" value="NZ_BMHG01000001.1"/>
</dbReference>
<dbReference type="Pfam" id="PF17853">
    <property type="entry name" value="GGDEF_2"/>
    <property type="match status" value="1"/>
</dbReference>
<evidence type="ECO:0000259" key="2">
    <source>
        <dbReference type="Pfam" id="PF13556"/>
    </source>
</evidence>
<dbReference type="InterPro" id="IPR042070">
    <property type="entry name" value="PucR_C-HTH_sf"/>
</dbReference>
<comment type="similarity">
    <text evidence="1">Belongs to the CdaR family.</text>
</comment>
<name>A0A6H9WGT3_9MICO</name>
<dbReference type="InterPro" id="IPR041522">
    <property type="entry name" value="CdaR_GGDEF"/>
</dbReference>
<dbReference type="Gene3D" id="1.10.10.2840">
    <property type="entry name" value="PucR C-terminal helix-turn-helix domain"/>
    <property type="match status" value="1"/>
</dbReference>
<dbReference type="AlphaFoldDB" id="A0A6H9WGT3"/>
<dbReference type="OrthoDB" id="8026818at2"/>
<dbReference type="PANTHER" id="PTHR33744:SF1">
    <property type="entry name" value="DNA-BINDING TRANSCRIPTIONAL ACTIVATOR ADER"/>
    <property type="match status" value="1"/>
</dbReference>
<sequence length="368" mass="40008">MADDDRAVDDIAATRALVRGVGAGGLAGLLRALHTSVGADAVIIDVTGNTLASIPPREMWDLELIRSGTKHHGLTVRDIFVGGEHAGRVAARLPADAERLVELVAELAGVELRRMLEAVEVRREIALGLIEDILQRRLSDGDATSRLEALGVDARSPHRVLVGSVQPTESRGAQLALRLRQLAPDPFLRVRHGEFELLVVPDDSMTERIAAMFLRQLQALGTGARVGVSRPRGGAGNLRASYYEAVTALESGAGVHHPGRVNLGDLLLFTSNEVPIVEIAGQVLQPLAEYDAATGSELVATLRGYLEEDRDIVAVTARLHIHRNTLRNRLQKIEELLGIDLKSSREIANFWFALRALDEIRQPVRRVS</sequence>
<comment type="caution">
    <text evidence="4">The sequence shown here is derived from an EMBL/GenBank/DDBJ whole genome shotgun (WGS) entry which is preliminary data.</text>
</comment>
<proteinExistence type="inferred from homology"/>
<gene>
    <name evidence="4" type="ORF">F8O04_11010</name>
</gene>
<dbReference type="EMBL" id="WBJY01000002">
    <property type="protein sequence ID" value="KAB1648234.1"/>
    <property type="molecule type" value="Genomic_DNA"/>
</dbReference>
<feature type="domain" description="PucR C-terminal helix-turn-helix" evidence="2">
    <location>
        <begin position="298"/>
        <end position="356"/>
    </location>
</feature>
<accession>A0A6H9WGT3</accession>
<keyword evidence="5" id="KW-1185">Reference proteome</keyword>
<protein>
    <recommendedName>
        <fullName evidence="6">PucR family transcriptional regulator</fullName>
    </recommendedName>
</protein>
<dbReference type="InterPro" id="IPR051448">
    <property type="entry name" value="CdaR-like_regulators"/>
</dbReference>
<evidence type="ECO:0000259" key="3">
    <source>
        <dbReference type="Pfam" id="PF17853"/>
    </source>
</evidence>
<evidence type="ECO:0000313" key="4">
    <source>
        <dbReference type="EMBL" id="KAB1648234.1"/>
    </source>
</evidence>